<dbReference type="RefSeq" id="YP_009257563.1">
    <property type="nucleotide sequence ID" value="NC_030338.1"/>
</dbReference>
<sequence length="76" mass="9389">MCQLNYNLYIKQIHRKLQIKIHNKLYAKIHIIGKKLLSNNIVVHIIEFKDHTRLWIFKEEIQIIKQYKLSKKEYEI</sequence>
<dbReference type="EMBL" id="KU053957">
    <property type="protein sequence ID" value="ANH09646.1"/>
    <property type="molecule type" value="Genomic_DNA"/>
</dbReference>
<reference evidence="1" key="1">
    <citation type="submission" date="2015-11" db="EMBL/GenBank/DDBJ databases">
        <authorList>
            <person name="Zhang Y."/>
            <person name="Guo Z."/>
        </authorList>
    </citation>
    <scope>NUCLEOTIDE SEQUENCE</scope>
</reference>
<accession>A0A173G039</accession>
<proteinExistence type="predicted"/>
<evidence type="ECO:0000313" key="1">
    <source>
        <dbReference type="EMBL" id="ANH09646.1"/>
    </source>
</evidence>
<keyword evidence="1" id="KW-0934">Plastid</keyword>
<protein>
    <submittedName>
        <fullName evidence="1">Conserved hypothetical plastid protein</fullName>
    </submittedName>
</protein>
<name>A0A173G039_GASCM</name>
<dbReference type="GeneID" id="27983214"/>
<reference evidence="1" key="2">
    <citation type="submission" date="2016-06" db="EMBL/GenBank/DDBJ databases">
        <title>Genomic and phylogenetic analysis of Gastroclonium compressum supports its reinstatement to Coeloseira (Champiaceae, Rhodophyta).</title>
        <authorList>
            <person name="Kilpatrick Z."/>
            <person name="Hughey J.R."/>
        </authorList>
    </citation>
    <scope>NUCLEOTIDE SEQUENCE</scope>
</reference>
<dbReference type="AlphaFoldDB" id="A0A173G039"/>
<geneLocation type="plastid" evidence="1"/>
<gene>
    <name evidence="1" type="primary">ycf86</name>
</gene>
<organism evidence="1">
    <name type="scientific">Gastroclonium compressum</name>
    <name type="common">Red alga</name>
    <name type="synonym">Coeloseira compressa</name>
    <dbReference type="NCBI Taxonomy" id="1852973"/>
    <lineage>
        <taxon>Eukaryota</taxon>
        <taxon>Rhodophyta</taxon>
        <taxon>Florideophyceae</taxon>
        <taxon>Rhodymeniophycidae</taxon>
        <taxon>Rhodymeniales</taxon>
        <taxon>Champiaceae</taxon>
        <taxon>Coeloseira</taxon>
    </lineage>
</organism>